<dbReference type="Pfam" id="PF13289">
    <property type="entry name" value="SIR2_2"/>
    <property type="match status" value="1"/>
</dbReference>
<gene>
    <name evidence="1" type="ORF">AA309_17455</name>
</gene>
<keyword evidence="2" id="KW-1185">Reference proteome</keyword>
<dbReference type="InterPro" id="IPR029035">
    <property type="entry name" value="DHS-like_NAD/FAD-binding_dom"/>
</dbReference>
<dbReference type="Proteomes" id="UP000035489">
    <property type="component" value="Unassembled WGS sequence"/>
</dbReference>
<protein>
    <submittedName>
        <fullName evidence="1">Uncharacterized protein</fullName>
    </submittedName>
</protein>
<dbReference type="OrthoDB" id="9808492at2"/>
<evidence type="ECO:0000313" key="2">
    <source>
        <dbReference type="Proteomes" id="UP000035489"/>
    </source>
</evidence>
<dbReference type="PATRIC" id="fig|1225564.3.peg.4603"/>
<dbReference type="EMBL" id="LCYG01000043">
    <property type="protein sequence ID" value="KLK91892.1"/>
    <property type="molecule type" value="Genomic_DNA"/>
</dbReference>
<name>A0A0H1RH24_9HYPH</name>
<dbReference type="STRING" id="1225564.AA309_17455"/>
<dbReference type="RefSeq" id="WP_047190302.1">
    <property type="nucleotide sequence ID" value="NZ_LCYG01000043.1"/>
</dbReference>
<dbReference type="SUPFAM" id="SSF52467">
    <property type="entry name" value="DHS-like NAD/FAD-binding domain"/>
    <property type="match status" value="1"/>
</dbReference>
<organism evidence="1 2">
    <name type="scientific">Microvirga vignae</name>
    <dbReference type="NCBI Taxonomy" id="1225564"/>
    <lineage>
        <taxon>Bacteria</taxon>
        <taxon>Pseudomonadati</taxon>
        <taxon>Pseudomonadota</taxon>
        <taxon>Alphaproteobacteria</taxon>
        <taxon>Hyphomicrobiales</taxon>
        <taxon>Methylobacteriaceae</taxon>
        <taxon>Microvirga</taxon>
    </lineage>
</organism>
<proteinExistence type="predicted"/>
<evidence type="ECO:0000313" key="1">
    <source>
        <dbReference type="EMBL" id="KLK91892.1"/>
    </source>
</evidence>
<dbReference type="AlphaFoldDB" id="A0A0H1RH24"/>
<comment type="caution">
    <text evidence="1">The sequence shown here is derived from an EMBL/GenBank/DDBJ whole genome shotgun (WGS) entry which is preliminary data.</text>
</comment>
<reference evidence="1 2" key="1">
    <citation type="submission" date="2015-05" db="EMBL/GenBank/DDBJ databases">
        <title>Draft genome sequence of Microvirga vignae strain BR3299, a novel nitrogen fixing bacteria isolated from Brazil semi-aired region.</title>
        <authorList>
            <person name="Zilli J.E."/>
            <person name="Passos S.R."/>
            <person name="Leite J."/>
            <person name="Baldani J.I."/>
            <person name="Xavier G.R."/>
            <person name="Rumjaneck N.G."/>
            <person name="Simoes-Araujo J.L."/>
        </authorList>
    </citation>
    <scope>NUCLEOTIDE SEQUENCE [LARGE SCALE GENOMIC DNA]</scope>
    <source>
        <strain evidence="1 2">BR3299</strain>
    </source>
</reference>
<sequence>MDIMAGSDVVSRRLQDIFRLTPTLLIGSGFSCAYDLPHMGALGDHLITTLGSKLVTHEPKDLWTSALSDIRANLEKGLNAIPIGAAGRDEIIRLLREETASLIIQRTTEAEARILSSDNPETHAPARLLRRLYEGAPQNAPCISVITTNYDTLLELFCDLASLPLDTGFEGFRRRRVREHTLFQTHYTRSIATDRKRGSTYEHRPKPTVRLIKPHGSITWLTTEAGPIEVVNDQSTAARAIVVPGPSKYEDALINTLFDRVRGEMNVTLSQTQALVCIGFGFNDEHLQGIIRGRLDAGMPAVIITRDLTDAAQAIVNKHPHVLAFCRDGDGAVCYYDGNVCRFSAPIWQLDPFLRQFLE</sequence>
<accession>A0A0H1RH24</accession>